<evidence type="ECO:0000313" key="2">
    <source>
        <dbReference type="Proteomes" id="UP000765509"/>
    </source>
</evidence>
<protein>
    <recommendedName>
        <fullName evidence="3">Retrotransposon Copia-like N-terminal domain-containing protein</fullName>
    </recommendedName>
</protein>
<dbReference type="Proteomes" id="UP000765509">
    <property type="component" value="Unassembled WGS sequence"/>
</dbReference>
<dbReference type="OrthoDB" id="2503017at2759"/>
<accession>A0A9Q3FMP8</accession>
<dbReference type="EMBL" id="AVOT02047767">
    <property type="protein sequence ID" value="MBW0543031.1"/>
    <property type="molecule type" value="Genomic_DNA"/>
</dbReference>
<name>A0A9Q3FMP8_9BASI</name>
<evidence type="ECO:0000313" key="1">
    <source>
        <dbReference type="EMBL" id="MBW0543031.1"/>
    </source>
</evidence>
<reference evidence="1" key="1">
    <citation type="submission" date="2021-03" db="EMBL/GenBank/DDBJ databases">
        <title>Draft genome sequence of rust myrtle Austropuccinia psidii MF-1, a brazilian biotype.</title>
        <authorList>
            <person name="Quecine M.C."/>
            <person name="Pachon D.M.R."/>
            <person name="Bonatelli M.L."/>
            <person name="Correr F.H."/>
            <person name="Franceschini L.M."/>
            <person name="Leite T.F."/>
            <person name="Margarido G.R.A."/>
            <person name="Almeida C.A."/>
            <person name="Ferrarezi J.A."/>
            <person name="Labate C.A."/>
        </authorList>
    </citation>
    <scope>NUCLEOTIDE SEQUENCE</scope>
    <source>
        <strain evidence="1">MF-1</strain>
    </source>
</reference>
<proteinExistence type="predicted"/>
<organism evidence="1 2">
    <name type="scientific">Austropuccinia psidii MF-1</name>
    <dbReference type="NCBI Taxonomy" id="1389203"/>
    <lineage>
        <taxon>Eukaryota</taxon>
        <taxon>Fungi</taxon>
        <taxon>Dikarya</taxon>
        <taxon>Basidiomycota</taxon>
        <taxon>Pucciniomycotina</taxon>
        <taxon>Pucciniomycetes</taxon>
        <taxon>Pucciniales</taxon>
        <taxon>Sphaerophragmiaceae</taxon>
        <taxon>Austropuccinia</taxon>
    </lineage>
</organism>
<dbReference type="AlphaFoldDB" id="A0A9Q3FMP8"/>
<comment type="caution">
    <text evidence="1">The sequence shown here is derived from an EMBL/GenBank/DDBJ whole genome shotgun (WGS) entry which is preliminary data.</text>
</comment>
<keyword evidence="2" id="KW-1185">Reference proteome</keyword>
<evidence type="ECO:0008006" key="3">
    <source>
        <dbReference type="Google" id="ProtNLM"/>
    </source>
</evidence>
<gene>
    <name evidence="1" type="ORF">O181_082746</name>
</gene>
<sequence length="135" mass="15581">MPEKPSVRETSHKPILDIRSYTIWSIIMGVELSERGLCEVCHSNSPPGSDPSIIAIWNQENIEAVKLILSRLYQEIIVGLLDGIAFKSSKELWSKITLKYALQTMTIRGRTWGFWEFLRFNGNIEEYIKECSEYP</sequence>